<dbReference type="Proteomes" id="UP001243713">
    <property type="component" value="Chromosome"/>
</dbReference>
<keyword evidence="2" id="KW-1185">Reference proteome</keyword>
<accession>A0ABY8MLR2</accession>
<evidence type="ECO:0000313" key="2">
    <source>
        <dbReference type="Proteomes" id="UP001243713"/>
    </source>
</evidence>
<protein>
    <submittedName>
        <fullName evidence="1">Uncharacterized protein</fullName>
    </submittedName>
</protein>
<sequence>MQISATQQNIELIERMFGIYVRPTQHHSETPDFHYYLKYVEGVPLVICKDLNTGAKYLLEHRRELYQDNGSFSWGSDGTSTHALATSLLAHHFNGQRPAESHIRSIVYNLISKLAPRAEHIIKTSDILDALNTGLSEENLMQHRAEALILGAEELGVEVLTIDSLNKDDTVNVTLKTGENLSLPMKLFGINDQFLKYLLDTCKSSTDAVKPAIRALVKVERSQSGELKSLIICGPIQYDN</sequence>
<reference evidence="1 2" key="1">
    <citation type="submission" date="2022-03" db="EMBL/GenBank/DDBJ databases">
        <title>Plant growth promoting endophytes with ACC deaminase activity.</title>
        <authorList>
            <person name="Charles T."/>
            <person name="Van Dyk A."/>
            <person name="Cheng J."/>
            <person name="Heil J."/>
        </authorList>
    </citation>
    <scope>NUCLEOTIDE SEQUENCE [LARGE SCALE GENOMIC DNA]</scope>
    <source>
        <strain evidence="1 2">8R6</strain>
    </source>
</reference>
<name>A0ABY8MLR2_9PSED</name>
<dbReference type="Pfam" id="PF19663">
    <property type="entry name" value="DUF6166"/>
    <property type="match status" value="1"/>
</dbReference>
<gene>
    <name evidence="1" type="ORF">MOQ58_17290</name>
</gene>
<dbReference type="RefSeq" id="WP_280161484.1">
    <property type="nucleotide sequence ID" value="NZ_CP093428.1"/>
</dbReference>
<evidence type="ECO:0000313" key="1">
    <source>
        <dbReference type="EMBL" id="WGK88290.1"/>
    </source>
</evidence>
<dbReference type="InterPro" id="IPR046164">
    <property type="entry name" value="DUF6166"/>
</dbReference>
<dbReference type="EMBL" id="CP093428">
    <property type="protein sequence ID" value="WGK88290.1"/>
    <property type="molecule type" value="Genomic_DNA"/>
</dbReference>
<proteinExistence type="predicted"/>
<organism evidence="1 2">
    <name type="scientific">Pseudomonas migulae</name>
    <dbReference type="NCBI Taxonomy" id="78543"/>
    <lineage>
        <taxon>Bacteria</taxon>
        <taxon>Pseudomonadati</taxon>
        <taxon>Pseudomonadota</taxon>
        <taxon>Gammaproteobacteria</taxon>
        <taxon>Pseudomonadales</taxon>
        <taxon>Pseudomonadaceae</taxon>
        <taxon>Pseudomonas</taxon>
    </lineage>
</organism>